<dbReference type="Pfam" id="PF00565">
    <property type="entry name" value="SNase"/>
    <property type="match status" value="1"/>
</dbReference>
<dbReference type="Proteomes" id="UP001515100">
    <property type="component" value="Unassembled WGS sequence"/>
</dbReference>
<dbReference type="Gene3D" id="2.40.50.90">
    <property type="match status" value="1"/>
</dbReference>
<reference evidence="3" key="1">
    <citation type="submission" date="2019-09" db="EMBL/GenBank/DDBJ databases">
        <authorList>
            <person name="Li J."/>
        </authorList>
    </citation>
    <scope>NUCLEOTIDE SEQUENCE [LARGE SCALE GENOMIC DNA]</scope>
    <source>
        <strain evidence="3">NRBC 14897</strain>
    </source>
</reference>
<evidence type="ECO:0000259" key="2">
    <source>
        <dbReference type="Pfam" id="PF00565"/>
    </source>
</evidence>
<comment type="caution">
    <text evidence="3">The sequence shown here is derived from an EMBL/GenBank/DDBJ whole genome shotgun (WGS) entry which is preliminary data.</text>
</comment>
<sequence length="191" mass="20763">MEQLKGKSSALMIVVVVVAAGIFYFINGGPGSSGTNGSTNRPSGAIEMNVGRVSYDGTFSGQVVSTGRNARKGLQEFGTDQKVRLRLLDIEPPPRFGEKCWRDESQKAIEDLVGSRIWVAPNNVREQGSGTFTVYAWNRSKIFVQEQLLRDGNGKIIGDGVSYPRYEDALVAAEDEADKADRGLWKACGVS</sequence>
<dbReference type="AlphaFoldDB" id="A0A641AH75"/>
<keyword evidence="1" id="KW-0472">Membrane</keyword>
<keyword evidence="1" id="KW-0812">Transmembrane</keyword>
<evidence type="ECO:0000313" key="3">
    <source>
        <dbReference type="EMBL" id="KAA1373037.1"/>
    </source>
</evidence>
<dbReference type="OrthoDB" id="5241375at2"/>
<name>A0A641AH75_9ACTN</name>
<dbReference type="SUPFAM" id="SSF50199">
    <property type="entry name" value="Staphylococcal nuclease"/>
    <property type="match status" value="1"/>
</dbReference>
<feature type="transmembrane region" description="Helical" evidence="1">
    <location>
        <begin position="9"/>
        <end position="26"/>
    </location>
</feature>
<protein>
    <recommendedName>
        <fullName evidence="2">TNase-like domain-containing protein</fullName>
    </recommendedName>
</protein>
<dbReference type="InterPro" id="IPR035437">
    <property type="entry name" value="SNase_OB-fold_sf"/>
</dbReference>
<keyword evidence="4" id="KW-1185">Reference proteome</keyword>
<feature type="domain" description="TNase-like" evidence="2">
    <location>
        <begin position="85"/>
        <end position="186"/>
    </location>
</feature>
<proteinExistence type="predicted"/>
<gene>
    <name evidence="3" type="ORF">ESP62_018285</name>
</gene>
<evidence type="ECO:0000256" key="1">
    <source>
        <dbReference type="SAM" id="Phobius"/>
    </source>
</evidence>
<evidence type="ECO:0000313" key="4">
    <source>
        <dbReference type="Proteomes" id="UP001515100"/>
    </source>
</evidence>
<accession>A0A641AH75</accession>
<dbReference type="RefSeq" id="WP_129185254.1">
    <property type="nucleotide sequence ID" value="NZ_JAGIOG010000001.1"/>
</dbReference>
<dbReference type="EMBL" id="SDPP02000006">
    <property type="protein sequence ID" value="KAA1373037.1"/>
    <property type="molecule type" value="Genomic_DNA"/>
</dbReference>
<keyword evidence="1" id="KW-1133">Transmembrane helix</keyword>
<organism evidence="3 4">
    <name type="scientific">Aeromicrobium fastidiosum</name>
    <dbReference type="NCBI Taxonomy" id="52699"/>
    <lineage>
        <taxon>Bacteria</taxon>
        <taxon>Bacillati</taxon>
        <taxon>Actinomycetota</taxon>
        <taxon>Actinomycetes</taxon>
        <taxon>Propionibacteriales</taxon>
        <taxon>Nocardioidaceae</taxon>
        <taxon>Aeromicrobium</taxon>
    </lineage>
</organism>
<dbReference type="InterPro" id="IPR016071">
    <property type="entry name" value="Staphylococal_nuclease_OB-fold"/>
</dbReference>